<keyword evidence="2" id="KW-1185">Reference proteome</keyword>
<evidence type="ECO:0000313" key="1">
    <source>
        <dbReference type="EMBL" id="TFK76759.1"/>
    </source>
</evidence>
<gene>
    <name evidence="1" type="ORF">BDN72DRAFT_829922</name>
</gene>
<protein>
    <submittedName>
        <fullName evidence="1">Uncharacterized protein</fullName>
    </submittedName>
</protein>
<accession>A0ACD3BG86</accession>
<name>A0ACD3BG86_9AGAR</name>
<proteinExistence type="predicted"/>
<organism evidence="1 2">
    <name type="scientific">Pluteus cervinus</name>
    <dbReference type="NCBI Taxonomy" id="181527"/>
    <lineage>
        <taxon>Eukaryota</taxon>
        <taxon>Fungi</taxon>
        <taxon>Dikarya</taxon>
        <taxon>Basidiomycota</taxon>
        <taxon>Agaricomycotina</taxon>
        <taxon>Agaricomycetes</taxon>
        <taxon>Agaricomycetidae</taxon>
        <taxon>Agaricales</taxon>
        <taxon>Pluteineae</taxon>
        <taxon>Pluteaceae</taxon>
        <taxon>Pluteus</taxon>
    </lineage>
</organism>
<evidence type="ECO:0000313" key="2">
    <source>
        <dbReference type="Proteomes" id="UP000308600"/>
    </source>
</evidence>
<reference evidence="1 2" key="1">
    <citation type="journal article" date="2019" name="Nat. Ecol. Evol.">
        <title>Megaphylogeny resolves global patterns of mushroom evolution.</title>
        <authorList>
            <person name="Varga T."/>
            <person name="Krizsan K."/>
            <person name="Foldi C."/>
            <person name="Dima B."/>
            <person name="Sanchez-Garcia M."/>
            <person name="Sanchez-Ramirez S."/>
            <person name="Szollosi G.J."/>
            <person name="Szarkandi J.G."/>
            <person name="Papp V."/>
            <person name="Albert L."/>
            <person name="Andreopoulos W."/>
            <person name="Angelini C."/>
            <person name="Antonin V."/>
            <person name="Barry K.W."/>
            <person name="Bougher N.L."/>
            <person name="Buchanan P."/>
            <person name="Buyck B."/>
            <person name="Bense V."/>
            <person name="Catcheside P."/>
            <person name="Chovatia M."/>
            <person name="Cooper J."/>
            <person name="Damon W."/>
            <person name="Desjardin D."/>
            <person name="Finy P."/>
            <person name="Geml J."/>
            <person name="Haridas S."/>
            <person name="Hughes K."/>
            <person name="Justo A."/>
            <person name="Karasinski D."/>
            <person name="Kautmanova I."/>
            <person name="Kiss B."/>
            <person name="Kocsube S."/>
            <person name="Kotiranta H."/>
            <person name="LaButti K.M."/>
            <person name="Lechner B.E."/>
            <person name="Liimatainen K."/>
            <person name="Lipzen A."/>
            <person name="Lukacs Z."/>
            <person name="Mihaltcheva S."/>
            <person name="Morgado L.N."/>
            <person name="Niskanen T."/>
            <person name="Noordeloos M.E."/>
            <person name="Ohm R.A."/>
            <person name="Ortiz-Santana B."/>
            <person name="Ovrebo C."/>
            <person name="Racz N."/>
            <person name="Riley R."/>
            <person name="Savchenko A."/>
            <person name="Shiryaev A."/>
            <person name="Soop K."/>
            <person name="Spirin V."/>
            <person name="Szebenyi C."/>
            <person name="Tomsovsky M."/>
            <person name="Tulloss R.E."/>
            <person name="Uehling J."/>
            <person name="Grigoriev I.V."/>
            <person name="Vagvolgyi C."/>
            <person name="Papp T."/>
            <person name="Martin F.M."/>
            <person name="Miettinen O."/>
            <person name="Hibbett D.S."/>
            <person name="Nagy L.G."/>
        </authorList>
    </citation>
    <scope>NUCLEOTIDE SEQUENCE [LARGE SCALE GENOMIC DNA]</scope>
    <source>
        <strain evidence="1 2">NL-1719</strain>
    </source>
</reference>
<dbReference type="EMBL" id="ML208259">
    <property type="protein sequence ID" value="TFK76759.1"/>
    <property type="molecule type" value="Genomic_DNA"/>
</dbReference>
<dbReference type="Proteomes" id="UP000308600">
    <property type="component" value="Unassembled WGS sequence"/>
</dbReference>
<sequence>MRVPARRPYCPCDVLALGNLRLPSPPNFWLKENEVARLTLPKLECIRRIRTCPSQQTSSIEFLEFNPESGVSTALLVSRCGESAGAGDDDDTSCKETACFVIESKIVYAGNGTHVGGLDSKKERHGKIGSIAGRGPALQAFERSLEYRT</sequence>